<comment type="caution">
    <text evidence="1">The sequence shown here is derived from an EMBL/GenBank/DDBJ whole genome shotgun (WGS) entry which is preliminary data.</text>
</comment>
<dbReference type="EMBL" id="CAUJNA010000516">
    <property type="protein sequence ID" value="CAJ1378144.1"/>
    <property type="molecule type" value="Genomic_DNA"/>
</dbReference>
<reference evidence="1" key="1">
    <citation type="submission" date="2023-08" db="EMBL/GenBank/DDBJ databases">
        <authorList>
            <person name="Chen Y."/>
            <person name="Shah S."/>
            <person name="Dougan E. K."/>
            <person name="Thang M."/>
            <person name="Chan C."/>
        </authorList>
    </citation>
    <scope>NUCLEOTIDE SEQUENCE</scope>
</reference>
<keyword evidence="2" id="KW-1185">Reference proteome</keyword>
<dbReference type="Proteomes" id="UP001178507">
    <property type="component" value="Unassembled WGS sequence"/>
</dbReference>
<name>A0AA36I104_9DINO</name>
<protein>
    <submittedName>
        <fullName evidence="1">Uncharacterized protein</fullName>
    </submittedName>
</protein>
<sequence length="166" mass="18979">MSWATYMDVAYGGPVRGKGFCFPAGIMPAYNIPDTEGNARLPCNCAPLYKWYLEPLMSAQQIESMKDAAPKVESKNCGRELGGKKKQCDPRTVGGCVWTAEDLEKDPSVWEQRRQMYWETQRPAQKNRARASLDMLVFCAVALFFPRRERAFGRCICKLRQKQRAR</sequence>
<organism evidence="1 2">
    <name type="scientific">Effrenium voratum</name>
    <dbReference type="NCBI Taxonomy" id="2562239"/>
    <lineage>
        <taxon>Eukaryota</taxon>
        <taxon>Sar</taxon>
        <taxon>Alveolata</taxon>
        <taxon>Dinophyceae</taxon>
        <taxon>Suessiales</taxon>
        <taxon>Symbiodiniaceae</taxon>
        <taxon>Effrenium</taxon>
    </lineage>
</organism>
<gene>
    <name evidence="1" type="ORF">EVOR1521_LOCUS6766</name>
</gene>
<evidence type="ECO:0000313" key="1">
    <source>
        <dbReference type="EMBL" id="CAJ1378144.1"/>
    </source>
</evidence>
<accession>A0AA36I104</accession>
<evidence type="ECO:0000313" key="2">
    <source>
        <dbReference type="Proteomes" id="UP001178507"/>
    </source>
</evidence>
<dbReference type="AlphaFoldDB" id="A0AA36I104"/>
<proteinExistence type="predicted"/>